<evidence type="ECO:0000256" key="1">
    <source>
        <dbReference type="SAM" id="Phobius"/>
    </source>
</evidence>
<organism evidence="2">
    <name type="scientific">Mycoplasmopsis californica HAZ160_1</name>
    <dbReference type="NCBI Taxonomy" id="1397850"/>
    <lineage>
        <taxon>Bacteria</taxon>
        <taxon>Bacillati</taxon>
        <taxon>Mycoplasmatota</taxon>
        <taxon>Mycoplasmoidales</taxon>
        <taxon>Metamycoplasmataceae</taxon>
        <taxon>Mycoplasmopsis</taxon>
    </lineage>
</organism>
<feature type="transmembrane region" description="Helical" evidence="1">
    <location>
        <begin position="64"/>
        <end position="83"/>
    </location>
</feature>
<evidence type="ECO:0000313" key="2">
    <source>
        <dbReference type="EMBL" id="BAP00794.1"/>
    </source>
</evidence>
<reference evidence="2" key="4">
    <citation type="submission" date="2024-06" db="EMBL/GenBank/DDBJ databases">
        <authorList>
            <consortium name="Mycoplasma californicum genome sequencing consortium"/>
            <person name="Hata E."/>
            <person name="Tanaka K."/>
            <person name="Tamamura Y."/>
        </authorList>
    </citation>
    <scope>NUCLEOTIDE SEQUENCE</scope>
    <source>
        <strain evidence="2">HAZ160_1</strain>
    </source>
</reference>
<dbReference type="AlphaFoldDB" id="A0AAT9F7E2"/>
<reference evidence="2" key="2">
    <citation type="journal article" date="2014" name="Genome Announc.">
        <title>Complete Genome Sequence of Mycoplasma californicum Strain HAZ160_1 from Bovine Mastitic Milk in Japan.</title>
        <authorList>
            <person name="Hata E."/>
            <person name="Murakami K."/>
        </authorList>
    </citation>
    <scope>NUCLEOTIDE SEQUENCE</scope>
    <source>
        <strain evidence="2">HAZ160_1</strain>
    </source>
</reference>
<name>A0AAT9F7E2_9BACT</name>
<keyword evidence="1" id="KW-0472">Membrane</keyword>
<sequence>MNMQTLLSNQNTKSSSFSLGPLDAFINFYKDISPATIFFIVAGILAVFVAISVLWGLAKGFWPAVIMFIFIVIGFGISVFIAAKVDINKYYKLFTKGRNDIDNFWIFKDESRYIIGGIILWCSMFIFWIIALIGTSLITAIFGCSAQKLKKRGKNVKLNRILGGAIAPVSSLILASPLINNVGYLGSDGFLITINDKFLEIVSGGKLRGYSRLAPVLKATTHLYSNREDLQKLADFKGDVNIDKTTARFDKENNKFVIKLDVNNNSNALNSGNNQEYEELNKKIEIVNKVFSTALQTNESLSLLLKMTSFITKNKNDEFISRYAKQIEKVKQEAQKNALDPTKTKLEVVIPDGITKPNIKLTKKQEKIVLDHFTELFKNSNLQKDDIKILTNIFTSSLSNWKHASEVKA</sequence>
<dbReference type="KEGG" id="mcm:MCAL160_0034"/>
<dbReference type="EMBL" id="AP013353">
    <property type="protein sequence ID" value="BAP00794.1"/>
    <property type="molecule type" value="Genomic_DNA"/>
</dbReference>
<reference evidence="2" key="3">
    <citation type="journal article" date="2019" name="Vet. Microbiol.">
        <title>Mutations associated with change of susceptibility to lincosamides and/or macrolides in field and laboratory-derived Mycoplasma californicum strains in Japan, and development of a rapid detection method for these mutations.</title>
        <authorList>
            <person name="Hata E."/>
            <person name="Nagai K."/>
            <person name="Murakami K."/>
        </authorList>
    </citation>
    <scope>NUCLEOTIDE SEQUENCE</scope>
    <source>
        <strain evidence="2">HAZ160_1</strain>
    </source>
</reference>
<evidence type="ECO:0008006" key="3">
    <source>
        <dbReference type="Google" id="ProtNLM"/>
    </source>
</evidence>
<feature type="transmembrane region" description="Helical" evidence="1">
    <location>
        <begin position="113"/>
        <end position="146"/>
    </location>
</feature>
<feature type="transmembrane region" description="Helical" evidence="1">
    <location>
        <begin position="37"/>
        <end position="57"/>
    </location>
</feature>
<reference evidence="2" key="1">
    <citation type="journal article" date="2014" name="Appl. Environ. Microbiol.">
        <title>Molecular Epidemiology of Cases of Mycoplasma californicum Infection in Japan.</title>
        <authorList>
            <person name="Hata E."/>
            <person name="Suzuki K."/>
            <person name="Hanyu H."/>
            <person name="Itoh M."/>
            <person name="Higuchi H."/>
            <person name="Kobayashi H."/>
        </authorList>
    </citation>
    <scope>NUCLEOTIDE SEQUENCE</scope>
    <source>
        <strain evidence="2">HAZ160_1</strain>
    </source>
</reference>
<gene>
    <name evidence="2" type="ORF">MCAL160_0034</name>
</gene>
<protein>
    <recommendedName>
        <fullName evidence="3">Transmembrane protein</fullName>
    </recommendedName>
</protein>
<keyword evidence="1" id="KW-0812">Transmembrane</keyword>
<proteinExistence type="predicted"/>
<accession>A0AAT9F7E2</accession>
<keyword evidence="1" id="KW-1133">Transmembrane helix</keyword>